<feature type="transmembrane region" description="Helical" evidence="5">
    <location>
        <begin position="218"/>
        <end position="241"/>
    </location>
</feature>
<dbReference type="Proteomes" id="UP001073053">
    <property type="component" value="Unassembled WGS sequence"/>
</dbReference>
<dbReference type="GO" id="GO:0043190">
    <property type="term" value="C:ATP-binding cassette (ABC) transporter complex"/>
    <property type="evidence" value="ECO:0007669"/>
    <property type="project" value="InterPro"/>
</dbReference>
<comment type="subcellular location">
    <subcellularLocation>
        <location evidence="1">Membrane</location>
        <topology evidence="1">Multi-pass membrane protein</topology>
    </subcellularLocation>
</comment>
<dbReference type="InterPro" id="IPR052902">
    <property type="entry name" value="ABC-2_transporter"/>
</dbReference>
<keyword evidence="2 5" id="KW-0812">Transmembrane</keyword>
<comment type="caution">
    <text evidence="7">The sequence shown here is derived from an EMBL/GenBank/DDBJ whole genome shotgun (WGS) entry which is preliminary data.</text>
</comment>
<dbReference type="PIRSF" id="PIRSF006648">
    <property type="entry name" value="DrrB"/>
    <property type="match status" value="1"/>
</dbReference>
<keyword evidence="4 5" id="KW-0472">Membrane</keyword>
<evidence type="ECO:0000256" key="1">
    <source>
        <dbReference type="ARBA" id="ARBA00004141"/>
    </source>
</evidence>
<name>A0A9Q4EGT1_9BACI</name>
<protein>
    <submittedName>
        <fullName evidence="7">ABC transporter permease</fullName>
    </submittedName>
</protein>
<proteinExistence type="predicted"/>
<dbReference type="AlphaFoldDB" id="A0A9Q4EGT1"/>
<evidence type="ECO:0000313" key="7">
    <source>
        <dbReference type="EMBL" id="MCY9184064.1"/>
    </source>
</evidence>
<sequence length="248" mass="27941">MSLVKVMTFDFMNILRNPVLVLANTIFPFILIVIMGFVTKNSFGADGISSYDYYGVNMIIFSAALIAMTASNTFMEEKVKRGNIRLVYAPVSKTSIYLSKLLSTYIFSVILYSMNVWTAQTIFKLNFGGEDLPYILLLLHVFLFFGCCFGTMFCCIFKNEEQANSIMQIPVAFFVFFGGVFFGIHRFGDTVNEISVFSPVKWVAECSFRLIYDHDFSILLPVVSILLLASVVCIAVSHVVFKPEGYVC</sequence>
<feature type="transmembrane region" description="Helical" evidence="5">
    <location>
        <begin position="58"/>
        <end position="75"/>
    </location>
</feature>
<dbReference type="PANTHER" id="PTHR43027">
    <property type="entry name" value="DOXORUBICIN RESISTANCE ABC TRANSPORTER PERMEASE PROTEIN DRRC-RELATED"/>
    <property type="match status" value="1"/>
</dbReference>
<feature type="domain" description="ABC transmembrane type-2" evidence="6">
    <location>
        <begin position="19"/>
        <end position="244"/>
    </location>
</feature>
<evidence type="ECO:0000256" key="5">
    <source>
        <dbReference type="SAM" id="Phobius"/>
    </source>
</evidence>
<feature type="transmembrane region" description="Helical" evidence="5">
    <location>
        <begin position="96"/>
        <end position="114"/>
    </location>
</feature>
<dbReference type="InterPro" id="IPR047817">
    <property type="entry name" value="ABC2_TM_bact-type"/>
</dbReference>
<feature type="transmembrane region" description="Helical" evidence="5">
    <location>
        <begin position="169"/>
        <end position="188"/>
    </location>
</feature>
<reference evidence="7" key="1">
    <citation type="submission" date="2022-02" db="EMBL/GenBank/DDBJ databases">
        <title>Crop Bioprotection Bacillus Genome Sequencing.</title>
        <authorList>
            <person name="Dunlap C."/>
        </authorList>
    </citation>
    <scope>NUCLEOTIDE SEQUENCE</scope>
    <source>
        <strain evidence="7">EC49O2N-C10</strain>
    </source>
</reference>
<feature type="transmembrane region" description="Helical" evidence="5">
    <location>
        <begin position="134"/>
        <end position="157"/>
    </location>
</feature>
<evidence type="ECO:0000256" key="3">
    <source>
        <dbReference type="ARBA" id="ARBA00022989"/>
    </source>
</evidence>
<organism evidence="7 8">
    <name type="scientific">Bacillus halotolerans</name>
    <dbReference type="NCBI Taxonomy" id="260554"/>
    <lineage>
        <taxon>Bacteria</taxon>
        <taxon>Bacillati</taxon>
        <taxon>Bacillota</taxon>
        <taxon>Bacilli</taxon>
        <taxon>Bacillales</taxon>
        <taxon>Bacillaceae</taxon>
        <taxon>Bacillus</taxon>
    </lineage>
</organism>
<evidence type="ECO:0000313" key="8">
    <source>
        <dbReference type="Proteomes" id="UP001073053"/>
    </source>
</evidence>
<dbReference type="PANTHER" id="PTHR43027:SF1">
    <property type="entry name" value="DOXORUBICIN RESISTANCE ABC TRANSPORTER PERMEASE PROTEIN DRRC-RELATED"/>
    <property type="match status" value="1"/>
</dbReference>
<dbReference type="InterPro" id="IPR013525">
    <property type="entry name" value="ABC2_TM"/>
</dbReference>
<evidence type="ECO:0000256" key="4">
    <source>
        <dbReference type="ARBA" id="ARBA00023136"/>
    </source>
</evidence>
<feature type="transmembrane region" description="Helical" evidence="5">
    <location>
        <begin position="20"/>
        <end position="38"/>
    </location>
</feature>
<dbReference type="Pfam" id="PF12698">
    <property type="entry name" value="ABC2_membrane_3"/>
    <property type="match status" value="1"/>
</dbReference>
<gene>
    <name evidence="7" type="ORF">MOF03_05220</name>
</gene>
<dbReference type="EMBL" id="JALAWA010000003">
    <property type="protein sequence ID" value="MCY9184064.1"/>
    <property type="molecule type" value="Genomic_DNA"/>
</dbReference>
<accession>A0A9Q4EGT1</accession>
<evidence type="ECO:0000259" key="6">
    <source>
        <dbReference type="PROSITE" id="PS51012"/>
    </source>
</evidence>
<dbReference type="InterPro" id="IPR000412">
    <property type="entry name" value="ABC_2_transport"/>
</dbReference>
<dbReference type="RefSeq" id="WP_185847893.1">
    <property type="nucleotide sequence ID" value="NZ_JAHLNF010000002.1"/>
</dbReference>
<keyword evidence="3 5" id="KW-1133">Transmembrane helix</keyword>
<dbReference type="GO" id="GO:0140359">
    <property type="term" value="F:ABC-type transporter activity"/>
    <property type="evidence" value="ECO:0007669"/>
    <property type="project" value="InterPro"/>
</dbReference>
<dbReference type="PROSITE" id="PS51012">
    <property type="entry name" value="ABC_TM2"/>
    <property type="match status" value="1"/>
</dbReference>
<evidence type="ECO:0000256" key="2">
    <source>
        <dbReference type="ARBA" id="ARBA00022692"/>
    </source>
</evidence>